<protein>
    <recommendedName>
        <fullName evidence="4">Secreted protein</fullName>
    </recommendedName>
</protein>
<dbReference type="EMBL" id="CP074371">
    <property type="protein sequence ID" value="QVI22027.1"/>
    <property type="molecule type" value="Genomic_DNA"/>
</dbReference>
<gene>
    <name evidence="2" type="ORF">KHQ06_02390</name>
</gene>
<evidence type="ECO:0000313" key="3">
    <source>
        <dbReference type="Proteomes" id="UP000683310"/>
    </source>
</evidence>
<organism evidence="2 3">
    <name type="scientific">Nocardia tengchongensis</name>
    <dbReference type="NCBI Taxonomy" id="2055889"/>
    <lineage>
        <taxon>Bacteria</taxon>
        <taxon>Bacillati</taxon>
        <taxon>Actinomycetota</taxon>
        <taxon>Actinomycetes</taxon>
        <taxon>Mycobacteriales</taxon>
        <taxon>Nocardiaceae</taxon>
        <taxon>Nocardia</taxon>
    </lineage>
</organism>
<keyword evidence="3" id="KW-1185">Reference proteome</keyword>
<reference evidence="2 3" key="1">
    <citation type="submission" date="2021-04" db="EMBL/GenBank/DDBJ databases">
        <title>Nocardia tengchongensis.</title>
        <authorList>
            <person name="Zhuang k."/>
            <person name="Ran Y."/>
            <person name="Li W."/>
        </authorList>
    </citation>
    <scope>NUCLEOTIDE SEQUENCE [LARGE SCALE GENOMIC DNA]</scope>
    <source>
        <strain evidence="2 3">CFH S0057</strain>
    </source>
</reference>
<dbReference type="Proteomes" id="UP000683310">
    <property type="component" value="Chromosome"/>
</dbReference>
<dbReference type="RefSeq" id="WP_213558116.1">
    <property type="nucleotide sequence ID" value="NZ_JBHZDI010000032.1"/>
</dbReference>
<feature type="signal peptide" evidence="1">
    <location>
        <begin position="1"/>
        <end position="25"/>
    </location>
</feature>
<accession>A0ABX8CQ60</accession>
<evidence type="ECO:0000313" key="2">
    <source>
        <dbReference type="EMBL" id="QVI22027.1"/>
    </source>
</evidence>
<evidence type="ECO:0008006" key="4">
    <source>
        <dbReference type="Google" id="ProtNLM"/>
    </source>
</evidence>
<proteinExistence type="predicted"/>
<keyword evidence="1" id="KW-0732">Signal</keyword>
<name>A0ABX8CQ60_9NOCA</name>
<evidence type="ECO:0000256" key="1">
    <source>
        <dbReference type="SAM" id="SignalP"/>
    </source>
</evidence>
<feature type="chain" id="PRO_5046012835" description="Secreted protein" evidence="1">
    <location>
        <begin position="26"/>
        <end position="125"/>
    </location>
</feature>
<sequence>MRRSIVAATVAAVAWLPLAVGQAAAQPLFTPEPDGVIRVDSSPGEWWKCGLYSIDPPTAKGLPPVVNYSPGTWSNPTGQLPTDTPLPDFATPPAYAKFTPGTQVLADCISQYAPIFWLQVIQTQP</sequence>